<keyword evidence="3" id="KW-1185">Reference proteome</keyword>
<dbReference type="InterPro" id="IPR046496">
    <property type="entry name" value="DUF6589"/>
</dbReference>
<organism evidence="2 3">
    <name type="scientific">Armillaria luteobubalina</name>
    <dbReference type="NCBI Taxonomy" id="153913"/>
    <lineage>
        <taxon>Eukaryota</taxon>
        <taxon>Fungi</taxon>
        <taxon>Dikarya</taxon>
        <taxon>Basidiomycota</taxon>
        <taxon>Agaricomycotina</taxon>
        <taxon>Agaricomycetes</taxon>
        <taxon>Agaricomycetidae</taxon>
        <taxon>Agaricales</taxon>
        <taxon>Marasmiineae</taxon>
        <taxon>Physalacriaceae</taxon>
        <taxon>Armillaria</taxon>
    </lineage>
</organism>
<accession>A0AA39PQ03</accession>
<dbReference type="Proteomes" id="UP001175228">
    <property type="component" value="Unassembled WGS sequence"/>
</dbReference>
<gene>
    <name evidence="2" type="ORF">EDD18DRAFT_1055307</name>
</gene>
<comment type="caution">
    <text evidence="2">The sequence shown here is derived from an EMBL/GenBank/DDBJ whole genome shotgun (WGS) entry which is preliminary data.</text>
</comment>
<evidence type="ECO:0000259" key="1">
    <source>
        <dbReference type="Pfam" id="PF20231"/>
    </source>
</evidence>
<protein>
    <recommendedName>
        <fullName evidence="1">DUF6589 domain-containing protein</fullName>
    </recommendedName>
</protein>
<sequence length="116" mass="13770">IDGRWKPGDLLQEHYNHFLEEQILHSGGNFDDHFYHHTISLNVHNFLHLKEEIEAAYELHHHTKSHTSPHLHDEFKLLLKTFQDKELHLFRSGHSLGHHADNLFDNGYKHLQEGNM</sequence>
<dbReference type="EMBL" id="JAUEPU010000039">
    <property type="protein sequence ID" value="KAK0488377.1"/>
    <property type="molecule type" value="Genomic_DNA"/>
</dbReference>
<dbReference type="Pfam" id="PF20231">
    <property type="entry name" value="DUF6589"/>
    <property type="match status" value="1"/>
</dbReference>
<reference evidence="2" key="1">
    <citation type="submission" date="2023-06" db="EMBL/GenBank/DDBJ databases">
        <authorList>
            <consortium name="Lawrence Berkeley National Laboratory"/>
            <person name="Ahrendt S."/>
            <person name="Sahu N."/>
            <person name="Indic B."/>
            <person name="Wong-Bajracharya J."/>
            <person name="Merenyi Z."/>
            <person name="Ke H.-M."/>
            <person name="Monk M."/>
            <person name="Kocsube S."/>
            <person name="Drula E."/>
            <person name="Lipzen A."/>
            <person name="Balint B."/>
            <person name="Henrissat B."/>
            <person name="Andreopoulos B."/>
            <person name="Martin F.M."/>
            <person name="Harder C.B."/>
            <person name="Rigling D."/>
            <person name="Ford K.L."/>
            <person name="Foster G.D."/>
            <person name="Pangilinan J."/>
            <person name="Papanicolaou A."/>
            <person name="Barry K."/>
            <person name="LaButti K."/>
            <person name="Viragh M."/>
            <person name="Koriabine M."/>
            <person name="Yan M."/>
            <person name="Riley R."/>
            <person name="Champramary S."/>
            <person name="Plett K.L."/>
            <person name="Tsai I.J."/>
            <person name="Slot J."/>
            <person name="Sipos G."/>
            <person name="Plett J."/>
            <person name="Nagy L.G."/>
            <person name="Grigoriev I.V."/>
        </authorList>
    </citation>
    <scope>NUCLEOTIDE SEQUENCE</scope>
    <source>
        <strain evidence="2">HWK02</strain>
    </source>
</reference>
<evidence type="ECO:0000313" key="3">
    <source>
        <dbReference type="Proteomes" id="UP001175228"/>
    </source>
</evidence>
<name>A0AA39PQ03_9AGAR</name>
<feature type="domain" description="DUF6589" evidence="1">
    <location>
        <begin position="2"/>
        <end position="66"/>
    </location>
</feature>
<feature type="non-terminal residue" evidence="2">
    <location>
        <position position="116"/>
    </location>
</feature>
<proteinExistence type="predicted"/>
<feature type="non-terminal residue" evidence="2">
    <location>
        <position position="1"/>
    </location>
</feature>
<dbReference type="AlphaFoldDB" id="A0AA39PQ03"/>
<evidence type="ECO:0000313" key="2">
    <source>
        <dbReference type="EMBL" id="KAK0488377.1"/>
    </source>
</evidence>